<dbReference type="AlphaFoldDB" id="A0A238YQE9"/>
<dbReference type="EMBL" id="FZOB01000004">
    <property type="protein sequence ID" value="SNR73506.1"/>
    <property type="molecule type" value="Genomic_DNA"/>
</dbReference>
<gene>
    <name evidence="1" type="ORF">SAMN06265340_104120</name>
</gene>
<evidence type="ECO:0000313" key="2">
    <source>
        <dbReference type="Proteomes" id="UP000198405"/>
    </source>
</evidence>
<accession>A0A238YQE9</accession>
<evidence type="ECO:0000313" key="1">
    <source>
        <dbReference type="EMBL" id="SNR73506.1"/>
    </source>
</evidence>
<organism evidence="1 2">
    <name type="scientific">Desulfurobacterium atlanticum</name>
    <dbReference type="NCBI Taxonomy" id="240169"/>
    <lineage>
        <taxon>Bacteria</taxon>
        <taxon>Pseudomonadati</taxon>
        <taxon>Aquificota</taxon>
        <taxon>Aquificia</taxon>
        <taxon>Desulfurobacteriales</taxon>
        <taxon>Desulfurobacteriaceae</taxon>
        <taxon>Desulfurobacterium</taxon>
    </lineage>
</organism>
<proteinExistence type="predicted"/>
<reference evidence="2" key="1">
    <citation type="submission" date="2017-06" db="EMBL/GenBank/DDBJ databases">
        <authorList>
            <person name="Varghese N."/>
            <person name="Submissions S."/>
        </authorList>
    </citation>
    <scope>NUCLEOTIDE SEQUENCE [LARGE SCALE GENOMIC DNA]</scope>
    <source>
        <strain evidence="2">DSM 15668</strain>
    </source>
</reference>
<sequence>MKAKEVVEVFEEFDLRRKKIFLFTGEDGRKFRRILLEKDNLNSNDVAYLRELISSLRKHGFDIPADYLEKWLEKQLCDHSANS</sequence>
<protein>
    <submittedName>
        <fullName evidence="1">Uncharacterized protein</fullName>
    </submittedName>
</protein>
<dbReference type="OrthoDB" id="9883329at2"/>
<dbReference type="Proteomes" id="UP000198405">
    <property type="component" value="Unassembled WGS sequence"/>
</dbReference>
<name>A0A238YQE9_9BACT</name>
<dbReference type="RefSeq" id="WP_089322867.1">
    <property type="nucleotide sequence ID" value="NZ_FZOB01000004.1"/>
</dbReference>
<keyword evidence="2" id="KW-1185">Reference proteome</keyword>